<keyword evidence="2" id="KW-1185">Reference proteome</keyword>
<keyword evidence="1" id="KW-0547">Nucleotide-binding</keyword>
<protein>
    <submittedName>
        <fullName evidence="1">ATP-binding protein</fullName>
    </submittedName>
</protein>
<sequence length="147" mass="16099">MPKECWSVSADELTGPVHPVPQGPAEARREVEFLLHERFCRPDSDRDDFALTDALLVTSELVTNALLHGGGVTDFEAELTKEGVRVSVSDHSDEIPTVLERTDSRGRSRIGGHGWRVISRIARDVAITRHDGGGKRISVLVPLVPLS</sequence>
<reference evidence="1" key="1">
    <citation type="submission" date="2024-03" db="EMBL/GenBank/DDBJ databases">
        <title>Novel Streptomyces species of biotechnological and ecological value are a feature of Machair soil.</title>
        <authorList>
            <person name="Prole J.R."/>
            <person name="Goodfellow M."/>
            <person name="Allenby N."/>
            <person name="Ward A.C."/>
        </authorList>
    </citation>
    <scope>NUCLEOTIDE SEQUENCE</scope>
    <source>
        <strain evidence="1">MS2.AVA.5</strain>
    </source>
</reference>
<evidence type="ECO:0000313" key="2">
    <source>
        <dbReference type="Proteomes" id="UP001377168"/>
    </source>
</evidence>
<evidence type="ECO:0000313" key="1">
    <source>
        <dbReference type="EMBL" id="MEJ8638187.1"/>
    </source>
</evidence>
<dbReference type="Proteomes" id="UP001377168">
    <property type="component" value="Unassembled WGS sequence"/>
</dbReference>
<proteinExistence type="predicted"/>
<comment type="caution">
    <text evidence="1">The sequence shown here is derived from an EMBL/GenBank/DDBJ whole genome shotgun (WGS) entry which is preliminary data.</text>
</comment>
<keyword evidence="1" id="KW-0067">ATP-binding</keyword>
<gene>
    <name evidence="1" type="ORF">WKI67_33015</name>
</gene>
<organism evidence="1 2">
    <name type="scientific">Streptomyces achmelvichensis</name>
    <dbReference type="NCBI Taxonomy" id="3134111"/>
    <lineage>
        <taxon>Bacteria</taxon>
        <taxon>Bacillati</taxon>
        <taxon>Actinomycetota</taxon>
        <taxon>Actinomycetes</taxon>
        <taxon>Kitasatosporales</taxon>
        <taxon>Streptomycetaceae</taxon>
        <taxon>Streptomyces</taxon>
    </lineage>
</organism>
<name>A0ACC6Q4U2_9ACTN</name>
<accession>A0ACC6Q4U2</accession>
<dbReference type="EMBL" id="JBBKAJ010000022">
    <property type="protein sequence ID" value="MEJ8638187.1"/>
    <property type="molecule type" value="Genomic_DNA"/>
</dbReference>